<gene>
    <name evidence="1" type="ORF">RF11_09150</name>
</gene>
<evidence type="ECO:0000313" key="2">
    <source>
        <dbReference type="Proteomes" id="UP000031668"/>
    </source>
</evidence>
<sequence length="104" mass="11988">MELYKSSSVHYCTNFTLTAIASFLTYERATLRVGTHLRADKGSARLTHAKNPLPHYIPLPSRATISKLHSLARNAEQTDKTRTRKIIMFITERMLEECNYIFDI</sequence>
<organism evidence="1 2">
    <name type="scientific">Thelohanellus kitauei</name>
    <name type="common">Myxosporean</name>
    <dbReference type="NCBI Taxonomy" id="669202"/>
    <lineage>
        <taxon>Eukaryota</taxon>
        <taxon>Metazoa</taxon>
        <taxon>Cnidaria</taxon>
        <taxon>Myxozoa</taxon>
        <taxon>Myxosporea</taxon>
        <taxon>Bivalvulida</taxon>
        <taxon>Platysporina</taxon>
        <taxon>Myxobolidae</taxon>
        <taxon>Thelohanellus</taxon>
    </lineage>
</organism>
<proteinExistence type="predicted"/>
<reference evidence="1 2" key="1">
    <citation type="journal article" date="2014" name="Genome Biol. Evol.">
        <title>The genome of the myxosporean Thelohanellus kitauei shows adaptations to nutrient acquisition within its fish host.</title>
        <authorList>
            <person name="Yang Y."/>
            <person name="Xiong J."/>
            <person name="Zhou Z."/>
            <person name="Huo F."/>
            <person name="Miao W."/>
            <person name="Ran C."/>
            <person name="Liu Y."/>
            <person name="Zhang J."/>
            <person name="Feng J."/>
            <person name="Wang M."/>
            <person name="Wang M."/>
            <person name="Wang L."/>
            <person name="Yao B."/>
        </authorList>
    </citation>
    <scope>NUCLEOTIDE SEQUENCE [LARGE SCALE GENOMIC DNA]</scope>
    <source>
        <strain evidence="1">Wuqing</strain>
    </source>
</reference>
<name>A0A0C2MUY8_THEKT</name>
<evidence type="ECO:0000313" key="1">
    <source>
        <dbReference type="EMBL" id="KII71131.1"/>
    </source>
</evidence>
<dbReference type="Proteomes" id="UP000031668">
    <property type="component" value="Unassembled WGS sequence"/>
</dbReference>
<keyword evidence="2" id="KW-1185">Reference proteome</keyword>
<dbReference type="AlphaFoldDB" id="A0A0C2MUY8"/>
<accession>A0A0C2MUY8</accession>
<dbReference type="EMBL" id="JWZT01001836">
    <property type="protein sequence ID" value="KII71131.1"/>
    <property type="molecule type" value="Genomic_DNA"/>
</dbReference>
<comment type="caution">
    <text evidence="1">The sequence shown here is derived from an EMBL/GenBank/DDBJ whole genome shotgun (WGS) entry which is preliminary data.</text>
</comment>
<protein>
    <submittedName>
        <fullName evidence="1">Uncharacterized protein</fullName>
    </submittedName>
</protein>